<evidence type="ECO:0000313" key="8">
    <source>
        <dbReference type="Proteomes" id="UP000663882"/>
    </source>
</evidence>
<gene>
    <name evidence="7" type="ORF">RFH988_LOCUS30520</name>
</gene>
<dbReference type="InterPro" id="IPR054696">
    <property type="entry name" value="GTP-eEF1A_C"/>
</dbReference>
<dbReference type="GO" id="GO:0005737">
    <property type="term" value="C:cytoplasm"/>
    <property type="evidence" value="ECO:0007669"/>
    <property type="project" value="UniProtKB-SubCell"/>
</dbReference>
<dbReference type="Proteomes" id="UP000663882">
    <property type="component" value="Unassembled WGS sequence"/>
</dbReference>
<dbReference type="Gene3D" id="2.40.30.10">
    <property type="entry name" value="Translation factors"/>
    <property type="match status" value="2"/>
</dbReference>
<comment type="caution">
    <text evidence="7">The sequence shown here is derived from an EMBL/GenBank/DDBJ whole genome shotgun (WGS) entry which is preliminary data.</text>
</comment>
<proteinExistence type="predicted"/>
<evidence type="ECO:0000256" key="5">
    <source>
        <dbReference type="SAM" id="Coils"/>
    </source>
</evidence>
<evidence type="ECO:0000259" key="6">
    <source>
        <dbReference type="PROSITE" id="PS50106"/>
    </source>
</evidence>
<evidence type="ECO:0000256" key="4">
    <source>
        <dbReference type="ARBA" id="ARBA00023134"/>
    </source>
</evidence>
<evidence type="ECO:0000256" key="1">
    <source>
        <dbReference type="ARBA" id="ARBA00004496"/>
    </source>
</evidence>
<dbReference type="InterPro" id="IPR009001">
    <property type="entry name" value="Transl_elong_EF1A/Init_IF2_C"/>
</dbReference>
<keyword evidence="3" id="KW-0547">Nucleotide-binding</keyword>
<dbReference type="CDD" id="cd04089">
    <property type="entry name" value="eRF3_II"/>
    <property type="match status" value="1"/>
</dbReference>
<sequence>MELAIEKFRKYCHKYYRSDEEIIELWTNILSKYDLSTLGDEKWLILETVCKSALHCSKQSIARQCLEQLEQQFETTNPRMITLNAMYFESIGEYEKAEEISSKLIENNETDVINKLLALINYLVDICTNFPDCPSSCLKSIQQYCQQINEAIDDSGSCIEQNDFKTILIEIKNFIELMNLNDFQQQKINRIISVIKNCSNKFSNDNIKTKAELINMKHNMISTQEKQDAKIKKVEEKIDELHKEMSKLKETTKSNEIISDVFAYLLQPFTDKVKAEFEKMNAAKNEPKYDFLKCYNIKVLEKIQSNDYIKTDTACMIDNLITEFVADSQMERSDFIELLMDKKDRNYKCHTLLNNYIDDIINKQNNENTIIEFLEENYPCKIIIDDEEKDKLIKLICLNIKLKKKNNLPETILDQHFNIFQHHDDMIHGQLRMPIVDQYKEMGTIVMGKIESGCCRVGDECIIMPNEIHVEITNIYNEDYETDSSVYGENVRLKLKNIEEKEISSGFILCNAKQKLCRVGRIFESEITIIKYPSKIYPGYLTDLHIHTTVAEVRLQKLIALIHPETGEKILEDPKFIQQNQVAIARFELSQSQQIICMELFKDFPRLGRFALCDEGQTIATAYLLVRYIVEGSICVRNDRLAIGDQITEVNDQSFNEFSNVEAFYLL</sequence>
<feature type="coiled-coil region" evidence="5">
    <location>
        <begin position="224"/>
        <end position="251"/>
    </location>
</feature>
<dbReference type="InterPro" id="IPR050100">
    <property type="entry name" value="TRAFAC_GTPase_members"/>
</dbReference>
<name>A0A815EUK6_9BILA</name>
<keyword evidence="5" id="KW-0175">Coiled coil</keyword>
<dbReference type="InterPro" id="IPR036034">
    <property type="entry name" value="PDZ_sf"/>
</dbReference>
<protein>
    <recommendedName>
        <fullName evidence="6">PDZ domain-containing protein</fullName>
    </recommendedName>
</protein>
<evidence type="ECO:0000256" key="3">
    <source>
        <dbReference type="ARBA" id="ARBA00022741"/>
    </source>
</evidence>
<dbReference type="Pfam" id="PF22594">
    <property type="entry name" value="GTP-eEF1A_C"/>
    <property type="match status" value="1"/>
</dbReference>
<dbReference type="GO" id="GO:0005525">
    <property type="term" value="F:GTP binding"/>
    <property type="evidence" value="ECO:0007669"/>
    <property type="project" value="UniProtKB-KW"/>
</dbReference>
<feature type="domain" description="PDZ" evidence="6">
    <location>
        <begin position="616"/>
        <end position="667"/>
    </location>
</feature>
<reference evidence="7" key="1">
    <citation type="submission" date="2021-02" db="EMBL/GenBank/DDBJ databases">
        <authorList>
            <person name="Nowell W R."/>
        </authorList>
    </citation>
    <scope>NUCLEOTIDE SEQUENCE</scope>
</reference>
<dbReference type="SUPFAM" id="SSF50156">
    <property type="entry name" value="PDZ domain-like"/>
    <property type="match status" value="1"/>
</dbReference>
<dbReference type="SUPFAM" id="SSF50447">
    <property type="entry name" value="Translation proteins"/>
    <property type="match status" value="1"/>
</dbReference>
<dbReference type="OrthoDB" id="342024at2759"/>
<dbReference type="InterPro" id="IPR009000">
    <property type="entry name" value="Transl_B-barrel_sf"/>
</dbReference>
<dbReference type="FunFam" id="2.40.30.10:FF:000020">
    <property type="entry name" value="Translation elongation factor EF-1"/>
    <property type="match status" value="1"/>
</dbReference>
<dbReference type="AlphaFoldDB" id="A0A815EUK6"/>
<dbReference type="PROSITE" id="PS50106">
    <property type="entry name" value="PDZ"/>
    <property type="match status" value="1"/>
</dbReference>
<dbReference type="InterPro" id="IPR004161">
    <property type="entry name" value="EFTu-like_2"/>
</dbReference>
<evidence type="ECO:0000313" key="7">
    <source>
        <dbReference type="EMBL" id="CAF1316354.1"/>
    </source>
</evidence>
<dbReference type="PANTHER" id="PTHR23115">
    <property type="entry name" value="TRANSLATION FACTOR"/>
    <property type="match status" value="1"/>
</dbReference>
<accession>A0A815EUK6</accession>
<dbReference type="SUPFAM" id="SSF50465">
    <property type="entry name" value="EF-Tu/eEF-1alpha/eIF2-gamma C-terminal domain"/>
    <property type="match status" value="1"/>
</dbReference>
<comment type="subcellular location">
    <subcellularLocation>
        <location evidence="1">Cytoplasm</location>
    </subcellularLocation>
</comment>
<organism evidence="7 8">
    <name type="scientific">Rotaria sordida</name>
    <dbReference type="NCBI Taxonomy" id="392033"/>
    <lineage>
        <taxon>Eukaryota</taxon>
        <taxon>Metazoa</taxon>
        <taxon>Spiralia</taxon>
        <taxon>Gnathifera</taxon>
        <taxon>Rotifera</taxon>
        <taxon>Eurotatoria</taxon>
        <taxon>Bdelloidea</taxon>
        <taxon>Philodinida</taxon>
        <taxon>Philodinidae</taxon>
        <taxon>Rotaria</taxon>
    </lineage>
</organism>
<dbReference type="Pfam" id="PF03144">
    <property type="entry name" value="GTP_EFTU_D2"/>
    <property type="match status" value="1"/>
</dbReference>
<keyword evidence="2" id="KW-0963">Cytoplasm</keyword>
<keyword evidence="4" id="KW-0342">GTP-binding</keyword>
<dbReference type="InterPro" id="IPR001478">
    <property type="entry name" value="PDZ"/>
</dbReference>
<dbReference type="EMBL" id="CAJNOO010003072">
    <property type="protein sequence ID" value="CAF1316354.1"/>
    <property type="molecule type" value="Genomic_DNA"/>
</dbReference>
<evidence type="ECO:0000256" key="2">
    <source>
        <dbReference type="ARBA" id="ARBA00022490"/>
    </source>
</evidence>